<reference evidence="4" key="1">
    <citation type="submission" date="2021-12" db="EMBL/GenBank/DDBJ databases">
        <title>Novel species in genus Dyadobacter.</title>
        <authorList>
            <person name="Ma C."/>
        </authorList>
    </citation>
    <scope>NUCLEOTIDE SEQUENCE</scope>
    <source>
        <strain evidence="4">CY399</strain>
    </source>
</reference>
<gene>
    <name evidence="4" type="ORF">LXM24_21560</name>
</gene>
<dbReference type="Gene3D" id="3.90.550.10">
    <property type="entry name" value="Spore Coat Polysaccharide Biosynthesis Protein SpsA, Chain A"/>
    <property type="match status" value="1"/>
</dbReference>
<dbReference type="InterPro" id="IPR050065">
    <property type="entry name" value="GlmU-like"/>
</dbReference>
<dbReference type="InterPro" id="IPR029044">
    <property type="entry name" value="Nucleotide-diphossugar_trans"/>
</dbReference>
<dbReference type="AlphaFoldDB" id="A0A9X1PF82"/>
<keyword evidence="2" id="KW-0548">Nucleotidyltransferase</keyword>
<dbReference type="RefSeq" id="WP_234615546.1">
    <property type="nucleotide sequence ID" value="NZ_CP098806.1"/>
</dbReference>
<evidence type="ECO:0000256" key="2">
    <source>
        <dbReference type="ARBA" id="ARBA00022695"/>
    </source>
</evidence>
<accession>A0A9X1PF82</accession>
<dbReference type="SUPFAM" id="SSF53448">
    <property type="entry name" value="Nucleotide-diphospho-sugar transferases"/>
    <property type="match status" value="1"/>
</dbReference>
<dbReference type="InterPro" id="IPR005835">
    <property type="entry name" value="NTP_transferase_dom"/>
</dbReference>
<name>A0A9X1PF82_9BACT</name>
<comment type="caution">
    <text evidence="4">The sequence shown here is derived from an EMBL/GenBank/DDBJ whole genome shotgun (WGS) entry which is preliminary data.</text>
</comment>
<evidence type="ECO:0000256" key="1">
    <source>
        <dbReference type="ARBA" id="ARBA00022679"/>
    </source>
</evidence>
<evidence type="ECO:0000313" key="5">
    <source>
        <dbReference type="Proteomes" id="UP001139700"/>
    </source>
</evidence>
<sequence length="237" mass="26056">MNYAIIAAGEGSRLAKEGFPLPKPMVTLYGEMLIDRLIGIFMRNKAEKIMIIINEESAALESHLSELSLTLPIQIVKKSTPSSLHSVFELLGSDPELEAICLTTTDTVFKEDEFTAYIQEFAGSKELGGLMAVTSFIDDESPLYVTVDHAANITAFTDTNTTQTTFVSGGIYCLRKEAIALVSEAVNNGVSRMRNFQRQLLESGIHLKAYPFSKIVDVDHVQDIKTAELFLSPETAV</sequence>
<evidence type="ECO:0000259" key="3">
    <source>
        <dbReference type="Pfam" id="PF00483"/>
    </source>
</evidence>
<evidence type="ECO:0000313" key="4">
    <source>
        <dbReference type="EMBL" id="MCF0042705.1"/>
    </source>
</evidence>
<dbReference type="Proteomes" id="UP001139700">
    <property type="component" value="Unassembled WGS sequence"/>
</dbReference>
<dbReference type="EMBL" id="JAJTTA010000004">
    <property type="protein sequence ID" value="MCF0042705.1"/>
    <property type="molecule type" value="Genomic_DNA"/>
</dbReference>
<dbReference type="PANTHER" id="PTHR43584:SF8">
    <property type="entry name" value="N-ACETYLMURAMATE ALPHA-1-PHOSPHATE URIDYLYLTRANSFERASE"/>
    <property type="match status" value="1"/>
</dbReference>
<keyword evidence="5" id="KW-1185">Reference proteome</keyword>
<protein>
    <submittedName>
        <fullName evidence="4">NTP transferase domain-containing protein</fullName>
    </submittedName>
</protein>
<organism evidence="4 5">
    <name type="scientific">Dyadobacter fanqingshengii</name>
    <dbReference type="NCBI Taxonomy" id="2906443"/>
    <lineage>
        <taxon>Bacteria</taxon>
        <taxon>Pseudomonadati</taxon>
        <taxon>Bacteroidota</taxon>
        <taxon>Cytophagia</taxon>
        <taxon>Cytophagales</taxon>
        <taxon>Spirosomataceae</taxon>
        <taxon>Dyadobacter</taxon>
    </lineage>
</organism>
<proteinExistence type="predicted"/>
<keyword evidence="1 4" id="KW-0808">Transferase</keyword>
<dbReference type="GO" id="GO:0016779">
    <property type="term" value="F:nucleotidyltransferase activity"/>
    <property type="evidence" value="ECO:0007669"/>
    <property type="project" value="UniProtKB-KW"/>
</dbReference>
<dbReference type="PANTHER" id="PTHR43584">
    <property type="entry name" value="NUCLEOTIDYL TRANSFERASE"/>
    <property type="match status" value="1"/>
</dbReference>
<feature type="domain" description="Nucleotidyl transferase" evidence="3">
    <location>
        <begin position="5"/>
        <end position="228"/>
    </location>
</feature>
<dbReference type="Pfam" id="PF00483">
    <property type="entry name" value="NTP_transferase"/>
    <property type="match status" value="1"/>
</dbReference>